<evidence type="ECO:0000259" key="2">
    <source>
        <dbReference type="Pfam" id="PF19762"/>
    </source>
</evidence>
<evidence type="ECO:0000313" key="3">
    <source>
        <dbReference type="EMBL" id="QYC11819.1"/>
    </source>
</evidence>
<sequence>MEDFIPIFAIFAVFGTITAIVFGPIFLKYREKRDMQETIRHGVDKGQPLPAELIDALTKDVQRALPSRLKDIRRGIIWLAVGIGIAAFSVVSEIGGARWNGNFDNGLLGIACIPATIGLAFIVLSFFNPHKD</sequence>
<keyword evidence="4" id="KW-1185">Reference proteome</keyword>
<name>A0ABX8TQG9_9CAUL</name>
<feature type="transmembrane region" description="Helical" evidence="1">
    <location>
        <begin position="6"/>
        <end position="27"/>
    </location>
</feature>
<keyword evidence="1" id="KW-0812">Transmembrane</keyword>
<dbReference type="GeneID" id="94375140"/>
<reference evidence="3 4" key="1">
    <citation type="submission" date="2021-07" db="EMBL/GenBank/DDBJ databases">
        <title>Isolation and characterization of bacteria from a gold mining with a capacity of golden bioaccumulation.</title>
        <authorList>
            <person name="Yang X.J."/>
        </authorList>
    </citation>
    <scope>NUCLEOTIDE SEQUENCE [LARGE SCALE GENOMIC DNA]</scope>
    <source>
        <strain evidence="3 4">Au29</strain>
    </source>
</reference>
<gene>
    <name evidence="3" type="ORF">KWG56_07675</name>
</gene>
<dbReference type="Pfam" id="PF19762">
    <property type="entry name" value="DUF6249"/>
    <property type="match status" value="1"/>
</dbReference>
<keyword evidence="1" id="KW-1133">Transmembrane helix</keyword>
<accession>A0ABX8TQG9</accession>
<proteinExistence type="predicted"/>
<dbReference type="RefSeq" id="WP_201100278.1">
    <property type="nucleotide sequence ID" value="NZ_BAAAEE010000022.1"/>
</dbReference>
<protein>
    <recommendedName>
        <fullName evidence="2">DUF6249 domain-containing protein</fullName>
    </recommendedName>
</protein>
<dbReference type="Proteomes" id="UP000824334">
    <property type="component" value="Chromosome"/>
</dbReference>
<keyword evidence="1" id="KW-0472">Membrane</keyword>
<dbReference type="EMBL" id="CP080034">
    <property type="protein sequence ID" value="QYC11819.1"/>
    <property type="molecule type" value="Genomic_DNA"/>
</dbReference>
<dbReference type="InterPro" id="IPR046216">
    <property type="entry name" value="DUF6249"/>
</dbReference>
<feature type="domain" description="DUF6249" evidence="2">
    <location>
        <begin position="7"/>
        <end position="127"/>
    </location>
</feature>
<organism evidence="3 4">
    <name type="scientific">Brevundimonas nasdae</name>
    <dbReference type="NCBI Taxonomy" id="172043"/>
    <lineage>
        <taxon>Bacteria</taxon>
        <taxon>Pseudomonadati</taxon>
        <taxon>Pseudomonadota</taxon>
        <taxon>Alphaproteobacteria</taxon>
        <taxon>Caulobacterales</taxon>
        <taxon>Caulobacteraceae</taxon>
        <taxon>Brevundimonas</taxon>
    </lineage>
</organism>
<feature type="transmembrane region" description="Helical" evidence="1">
    <location>
        <begin position="76"/>
        <end position="95"/>
    </location>
</feature>
<evidence type="ECO:0000313" key="4">
    <source>
        <dbReference type="Proteomes" id="UP000824334"/>
    </source>
</evidence>
<feature type="transmembrane region" description="Helical" evidence="1">
    <location>
        <begin position="107"/>
        <end position="127"/>
    </location>
</feature>
<evidence type="ECO:0000256" key="1">
    <source>
        <dbReference type="SAM" id="Phobius"/>
    </source>
</evidence>